<sequence>MRAKRIAAIVMSVFMVLSLLPSAVFAAAVSTLEGQVKINGNATPGTTLSADLNGVKPEGISEDSVSYVWSRKAASDTDNRNITELSREKTCSVTQDDVGSKILLTITGLEDKGYTGSLKAETTEITAVSQEPAQTEENNSQETEVLPEEPSQEDAEQPVQETPQEEIPEEAGSESVDGIPPAQEDTDVPEETYDEAEETLNEDEILTPFDPSEEENGEAGSESVDGIPPAQEDGEESIPEENEQENPSGTEEQVFSVEVITEDGAGVLDFGILPVGETADGTTKNVTVRNTGTETLHFLENTPEHFAVQDIHDPLEPGAEVTLWVSPRQGTAAGTYEDTIAYQTEEGAEASFTARMVLEDSEQPETPEGSALSADLELMEFSTQDAQKLMITNDSSEDITVEAFTETGKVIADPGTAVVPAGGSVEFAVIPAEDLETDKDYQDVLSFTDINNSENTVSVQVKLNIPSEKPQGGSDVAPDTDIVDFGAVIEGYGEAPAEKSVTLTNHGTEEAALSQPASENGDPQFFDAVLADQKIGAGESTTLILRPRTGLAAGSYQESFMVADETSGKKIEITASLTVEAVNHSLSAAPSELDFASAKKGYGQIEAQQVTVTNNGNVTETLVQPAGKNFEVSKVEASALTLQPGDSVSFTVRPKTGLDVNIYQETVEVASESAKTGFKAVFQVIKGSASLTKIQTPADITGLANGTKKDAKSLKLPSVVVIETTSGNMNATVSWDVKNCSYDPSDTDAQSFRVQGTVKLPEGVDNDKNLELKTSVKVSVKAYTSKTVSADQNKITGIEYNGVYTTQSRISFTAVGAGMDNASPRKGDTRYLPLNWTVINTNNWDAAPYTATFGLAQSGDYTLKVTFQLQTYDGKTWKSSETYDTKSVPFTISKAKVTAPGQNLTPAANRKNAVKTGDDSPIAVFVVILVVAAAAIAGVIIYRKKK</sequence>
<evidence type="ECO:0000313" key="4">
    <source>
        <dbReference type="EMBL" id="MET3750904.1"/>
    </source>
</evidence>
<evidence type="ECO:0000256" key="1">
    <source>
        <dbReference type="SAM" id="MobiDB-lite"/>
    </source>
</evidence>
<organism evidence="4 5">
    <name type="scientific">Blautia caecimuris</name>
    <dbReference type="NCBI Taxonomy" id="1796615"/>
    <lineage>
        <taxon>Bacteria</taxon>
        <taxon>Bacillati</taxon>
        <taxon>Bacillota</taxon>
        <taxon>Clostridia</taxon>
        <taxon>Lachnospirales</taxon>
        <taxon>Lachnospiraceae</taxon>
        <taxon>Blautia</taxon>
    </lineage>
</organism>
<reference evidence="4 5" key="1">
    <citation type="submission" date="2024-06" db="EMBL/GenBank/DDBJ databases">
        <title>Genomic Encyclopedia of Type Strains, Phase IV (KMG-IV): sequencing the most valuable type-strain genomes for metagenomic binning, comparative biology and taxonomic classification.</title>
        <authorList>
            <person name="Goeker M."/>
        </authorList>
    </citation>
    <scope>NUCLEOTIDE SEQUENCE [LARGE SCALE GENOMIC DNA]</scope>
    <source>
        <strain evidence="4 5">DSM 29492</strain>
    </source>
</reference>
<keyword evidence="2" id="KW-0472">Membrane</keyword>
<dbReference type="RefSeq" id="WP_257464799.1">
    <property type="nucleotide sequence ID" value="NZ_JANJZT010000015.1"/>
</dbReference>
<keyword evidence="3" id="KW-0732">Signal</keyword>
<gene>
    <name evidence="4" type="ORF">ABID24_002157</name>
</gene>
<protein>
    <recommendedName>
        <fullName evidence="6">LPXTG cell wall anchor domain-containing protein</fullName>
    </recommendedName>
</protein>
<feature type="transmembrane region" description="Helical" evidence="2">
    <location>
        <begin position="922"/>
        <end position="942"/>
    </location>
</feature>
<proteinExistence type="predicted"/>
<dbReference type="Proteomes" id="UP001549106">
    <property type="component" value="Unassembled WGS sequence"/>
</dbReference>
<evidence type="ECO:0008006" key="6">
    <source>
        <dbReference type="Google" id="ProtNLM"/>
    </source>
</evidence>
<accession>A0ABV2M4A1</accession>
<dbReference type="Gene3D" id="2.60.40.2700">
    <property type="match status" value="1"/>
</dbReference>
<feature type="signal peptide" evidence="3">
    <location>
        <begin position="1"/>
        <end position="26"/>
    </location>
</feature>
<keyword evidence="2" id="KW-0812">Transmembrane</keyword>
<keyword evidence="2" id="KW-1133">Transmembrane helix</keyword>
<feature type="compositionally biased region" description="Acidic residues" evidence="1">
    <location>
        <begin position="184"/>
        <end position="217"/>
    </location>
</feature>
<dbReference type="Gene3D" id="2.60.40.10">
    <property type="entry name" value="Immunoglobulins"/>
    <property type="match status" value="1"/>
</dbReference>
<evidence type="ECO:0000256" key="2">
    <source>
        <dbReference type="SAM" id="Phobius"/>
    </source>
</evidence>
<evidence type="ECO:0000256" key="3">
    <source>
        <dbReference type="SAM" id="SignalP"/>
    </source>
</evidence>
<feature type="compositionally biased region" description="Acidic residues" evidence="1">
    <location>
        <begin position="163"/>
        <end position="172"/>
    </location>
</feature>
<feature type="chain" id="PRO_5046043125" description="LPXTG cell wall anchor domain-containing protein" evidence="3">
    <location>
        <begin position="27"/>
        <end position="946"/>
    </location>
</feature>
<dbReference type="EMBL" id="JBEPMJ010000015">
    <property type="protein sequence ID" value="MET3750904.1"/>
    <property type="molecule type" value="Genomic_DNA"/>
</dbReference>
<feature type="region of interest" description="Disordered" evidence="1">
    <location>
        <begin position="126"/>
        <end position="251"/>
    </location>
</feature>
<feature type="compositionally biased region" description="Polar residues" evidence="1">
    <location>
        <begin position="126"/>
        <end position="143"/>
    </location>
</feature>
<feature type="compositionally biased region" description="Acidic residues" evidence="1">
    <location>
        <begin position="145"/>
        <end position="156"/>
    </location>
</feature>
<dbReference type="InterPro" id="IPR013783">
    <property type="entry name" value="Ig-like_fold"/>
</dbReference>
<comment type="caution">
    <text evidence="4">The sequence shown here is derived from an EMBL/GenBank/DDBJ whole genome shotgun (WGS) entry which is preliminary data.</text>
</comment>
<feature type="compositionally biased region" description="Acidic residues" evidence="1">
    <location>
        <begin position="232"/>
        <end position="244"/>
    </location>
</feature>
<evidence type="ECO:0000313" key="5">
    <source>
        <dbReference type="Proteomes" id="UP001549106"/>
    </source>
</evidence>
<keyword evidence="5" id="KW-1185">Reference proteome</keyword>
<name>A0ABV2M4A1_9FIRM</name>